<feature type="domain" description="Peptidase C83" evidence="4">
    <location>
        <begin position="42"/>
        <end position="323"/>
    </location>
</feature>
<dbReference type="InterPro" id="IPR007719">
    <property type="entry name" value="PCS_N"/>
</dbReference>
<dbReference type="GO" id="GO:0004633">
    <property type="term" value="F:phosphopantothenoylcysteine decarboxylase activity"/>
    <property type="evidence" value="ECO:0007669"/>
    <property type="project" value="TreeGrafter"/>
</dbReference>
<feature type="domain" description="Cyclic nucleotide-binding" evidence="3">
    <location>
        <begin position="56"/>
        <end position="120"/>
    </location>
</feature>
<dbReference type="PATRIC" id="fig|74031.6.peg.2180"/>
<dbReference type="InterPro" id="IPR036551">
    <property type="entry name" value="Flavin_trans-like"/>
</dbReference>
<evidence type="ECO:0000256" key="2">
    <source>
        <dbReference type="ARBA" id="ARBA00022539"/>
    </source>
</evidence>
<evidence type="ECO:0000259" key="3">
    <source>
        <dbReference type="PROSITE" id="PS50042"/>
    </source>
</evidence>
<dbReference type="CDD" id="cd06661">
    <property type="entry name" value="GGCT_like"/>
    <property type="match status" value="1"/>
</dbReference>
<dbReference type="Proteomes" id="UP000037046">
    <property type="component" value="Unassembled WGS sequence"/>
</dbReference>
<dbReference type="OrthoDB" id="482277at2"/>
<evidence type="ECO:0000256" key="1">
    <source>
        <dbReference type="ARBA" id="ARBA00012468"/>
    </source>
</evidence>
<dbReference type="InterPro" id="IPR038156">
    <property type="entry name" value="PCS_N_sf"/>
</dbReference>
<dbReference type="Gene3D" id="3.40.50.1950">
    <property type="entry name" value="Flavin prenyltransferase-like"/>
    <property type="match status" value="1"/>
</dbReference>
<evidence type="ECO:0000313" key="5">
    <source>
        <dbReference type="EMBL" id="KNX41273.1"/>
    </source>
</evidence>
<dbReference type="Gene3D" id="3.10.490.10">
    <property type="entry name" value="Gamma-glutamyl cyclotransferase-like"/>
    <property type="match status" value="1"/>
</dbReference>
<keyword evidence="2" id="KW-0104">Cadmium</keyword>
<dbReference type="GO" id="GO:0015937">
    <property type="term" value="P:coenzyme A biosynthetic process"/>
    <property type="evidence" value="ECO:0007669"/>
    <property type="project" value="TreeGrafter"/>
</dbReference>
<keyword evidence="6" id="KW-1185">Reference proteome</keyword>
<dbReference type="PROSITE" id="PS51354">
    <property type="entry name" value="GLUTAREDOXIN_2"/>
    <property type="match status" value="1"/>
</dbReference>
<dbReference type="GO" id="GO:0016756">
    <property type="term" value="F:glutathione gamma-glutamylcysteinyltransferase activity"/>
    <property type="evidence" value="ECO:0007669"/>
    <property type="project" value="UniProtKB-EC"/>
</dbReference>
<dbReference type="InterPro" id="IPR013024">
    <property type="entry name" value="GGCT-like"/>
</dbReference>
<dbReference type="Pfam" id="PF06094">
    <property type="entry name" value="GGACT"/>
    <property type="match status" value="1"/>
</dbReference>
<organism evidence="5 6">
    <name type="scientific">Roseovarius tolerans</name>
    <dbReference type="NCBI Taxonomy" id="74031"/>
    <lineage>
        <taxon>Bacteria</taxon>
        <taxon>Pseudomonadati</taxon>
        <taxon>Pseudomonadota</taxon>
        <taxon>Alphaproteobacteria</taxon>
        <taxon>Rhodobacterales</taxon>
        <taxon>Roseobacteraceae</taxon>
        <taxon>Roseovarius</taxon>
    </lineage>
</organism>
<dbReference type="InterPro" id="IPR000595">
    <property type="entry name" value="cNMP-bd_dom"/>
</dbReference>
<dbReference type="Pfam" id="PF05023">
    <property type="entry name" value="Phytochelatin"/>
    <property type="match status" value="1"/>
</dbReference>
<dbReference type="InterPro" id="IPR018490">
    <property type="entry name" value="cNMP-bd_dom_sf"/>
</dbReference>
<dbReference type="SUPFAM" id="SSF110857">
    <property type="entry name" value="Gamma-glutamyl cyclotransferase-like"/>
    <property type="match status" value="1"/>
</dbReference>
<dbReference type="AlphaFoldDB" id="A0A0L6CUT2"/>
<dbReference type="SUPFAM" id="SSF48403">
    <property type="entry name" value="Ankyrin repeat"/>
    <property type="match status" value="1"/>
</dbReference>
<dbReference type="SUPFAM" id="SSF51206">
    <property type="entry name" value="cAMP-binding domain-like"/>
    <property type="match status" value="1"/>
</dbReference>
<accession>A0A0L6CUT2</accession>
<dbReference type="InterPro" id="IPR036770">
    <property type="entry name" value="Ankyrin_rpt-contain_sf"/>
</dbReference>
<dbReference type="GO" id="GO:0010181">
    <property type="term" value="F:FMN binding"/>
    <property type="evidence" value="ECO:0007669"/>
    <property type="project" value="TreeGrafter"/>
</dbReference>
<dbReference type="InterPro" id="IPR003382">
    <property type="entry name" value="Flavoprotein"/>
</dbReference>
<dbReference type="SUPFAM" id="SSF52507">
    <property type="entry name" value="Homo-oligomeric flavin-containing Cys decarboxylases, HFCD"/>
    <property type="match status" value="1"/>
</dbReference>
<proteinExistence type="predicted"/>
<dbReference type="InterPro" id="IPR038765">
    <property type="entry name" value="Papain-like_cys_pep_sf"/>
</dbReference>
<dbReference type="RefSeq" id="WP_160316366.1">
    <property type="nucleotide sequence ID" value="NZ_CP118494.1"/>
</dbReference>
<dbReference type="Gene3D" id="1.25.40.20">
    <property type="entry name" value="Ankyrin repeat-containing domain"/>
    <property type="match status" value="1"/>
</dbReference>
<dbReference type="GO" id="GO:0046938">
    <property type="term" value="P:phytochelatin biosynthetic process"/>
    <property type="evidence" value="ECO:0007669"/>
    <property type="project" value="InterPro"/>
</dbReference>
<dbReference type="InterPro" id="IPR036568">
    <property type="entry name" value="GGCT-like_sf"/>
</dbReference>
<reference evidence="6" key="1">
    <citation type="submission" date="2015-07" db="EMBL/GenBank/DDBJ databases">
        <title>Draft Genome Sequence of Roseovarius tolerans EL-164, a producer of N-Acylated Alanine Methyl Esters (NAMEs).</title>
        <authorList>
            <person name="Voget S."/>
            <person name="Bruns H."/>
            <person name="Wagner-Doebler I."/>
            <person name="Schulz S."/>
            <person name="Daniel R."/>
        </authorList>
    </citation>
    <scope>NUCLEOTIDE SEQUENCE [LARGE SCALE GENOMIC DNA]</scope>
    <source>
        <strain evidence="6">EL-164</strain>
    </source>
</reference>
<dbReference type="SUPFAM" id="SSF52833">
    <property type="entry name" value="Thioredoxin-like"/>
    <property type="match status" value="1"/>
</dbReference>
<dbReference type="PANTHER" id="PTHR14359">
    <property type="entry name" value="HOMO-OLIGOMERIC FLAVIN CONTAINING CYS DECARBOXYLASE FAMILY"/>
    <property type="match status" value="1"/>
</dbReference>
<comment type="caution">
    <text evidence="5">The sequence shown here is derived from an EMBL/GenBank/DDBJ whole genome shotgun (WGS) entry which is preliminary data.</text>
</comment>
<dbReference type="PROSITE" id="PS51443">
    <property type="entry name" value="PCS"/>
    <property type="match status" value="1"/>
</dbReference>
<dbReference type="SMART" id="SM00248">
    <property type="entry name" value="ANK"/>
    <property type="match status" value="2"/>
</dbReference>
<dbReference type="InterPro" id="IPR009288">
    <property type="entry name" value="AIG2-like_dom"/>
</dbReference>
<dbReference type="InterPro" id="IPR036249">
    <property type="entry name" value="Thioredoxin-like_sf"/>
</dbReference>
<dbReference type="Gene3D" id="3.40.30.10">
    <property type="entry name" value="Glutaredoxin"/>
    <property type="match status" value="1"/>
</dbReference>
<dbReference type="InterPro" id="IPR002110">
    <property type="entry name" value="Ankyrin_rpt"/>
</dbReference>
<dbReference type="EC" id="2.3.2.15" evidence="1"/>
<dbReference type="Pfam" id="PF02441">
    <property type="entry name" value="Flavoprotein"/>
    <property type="match status" value="1"/>
</dbReference>
<dbReference type="SUPFAM" id="SSF54001">
    <property type="entry name" value="Cysteine proteinases"/>
    <property type="match status" value="1"/>
</dbReference>
<gene>
    <name evidence="5" type="primary">coaBC_1</name>
    <name evidence="5" type="ORF">ROTO_21370</name>
</gene>
<evidence type="ECO:0000313" key="6">
    <source>
        <dbReference type="Proteomes" id="UP000037046"/>
    </source>
</evidence>
<dbReference type="PANTHER" id="PTHR14359:SF6">
    <property type="entry name" value="PHOSPHOPANTOTHENOYLCYSTEINE DECARBOXYLASE"/>
    <property type="match status" value="1"/>
</dbReference>
<dbReference type="GO" id="GO:0010038">
    <property type="term" value="P:response to metal ion"/>
    <property type="evidence" value="ECO:0007669"/>
    <property type="project" value="InterPro"/>
</dbReference>
<name>A0A0L6CUT2_9RHOB</name>
<sequence length="1201" mass="132625">MSEISTTPATPATPLTPAQWDIVLGALPDTLSDKAPEALMQRFKAHSFTNETVLPATGLYIVLTGDVTLLHKQDVLTTAKPGDYFYEEHLEFNDLPVSLIARAGAGTEVAFLSATEWHDLPDDTRLAFFATFFGELVTERMEHFQQTINCCSVTAAALSLSALGFPCDVNDIFRKANLPSAYVVNTGIALGELFDIACTYIHTKGLNDRVKVRVHYMDADTTDEHMLRDGIMESVQVAGNNDIIVANFQVGLAHGRADMPGGHFAVIAKCNPSTGLVHMMDVHPEKYGKMWVTTTARLHSAMSDRDGGSLRSRGLLRFSAREAMDTELTTFAQDCRYVDSTAHLDITNEKRREMFRRSTPNLNGLSVLAESFELFGDHWASEDKLLRSTDVSYTESLSTIRSAKELALIAHQYLGKFSDLHLDAESRIFEDRGESEADDPETWFTEQLNQLGTASQRHLMVNIDLNAVLGHEAVAIPESAYVETALLQEFWCLCIAYDADTDYVTLVDMSPATSQVWQAPRSHLFRGLREKRNPSMVLLLRKDVPKDPGDVARLISENTLALFYDPDDSWSYMLQSILSNIGVTEIFQQDVSGNGTLASRMRQQLERMTGKATVPYMFLNGEYLGRRDDIVNAILSGSLQEQIRAAGLPALAADETPSLEHNLYGYPKGGLTDPRDGKRNVLLCACGSSAADKVPRLVEELTAAGHHVKLAPSPQAEHFFKDFGTETILSKIKHSDIYRDSDEWNFRYEQFDMKVRASHLALCDWADCVIVAPITCNTMGKVANGIGDSLITSVFVAWQYQKKPVIFCPACNTNMWNNINTQSNVAQLKRLGGTFVGPRSDKLSNGMVGIGAMATPEEILDALEVAFDDLDHQEHRVIKWAQEASRQNDGGLWPRIFRTIEEQVVGVNIVDEESGDGLLHYAAGGAGETSGHGTAQGKTDLNAARKLIELGIDVNIVNAFGFSAMHVAMKNRAEDIINLLLDQDDFNVTSCLQLLSEVELSDAVYSRLVDWSKKFNVDDPDAVGLAGAGQDGAGTEAETTHLYFTYGSLKRGFPNHDKYKDLLSDFVGEAKTFQRVPLVVQDEPACTNEKCPYLHRMATLVDLKGHGQQVMGEVYRVKSSGLKEIDKLEGYNGPGQKNTYMRKTISVVVNGERVQAHCYFIAEPQAYMQSVKDGTSSILSEYTLDMAKGALKPGWDAPVEA</sequence>
<dbReference type="PROSITE" id="PS50042">
    <property type="entry name" value="CNMP_BINDING_3"/>
    <property type="match status" value="1"/>
</dbReference>
<protein>
    <recommendedName>
        <fullName evidence="1">glutathione gamma-glutamylcysteinyltransferase</fullName>
        <ecNumber evidence="1">2.3.2.15</ecNumber>
    </recommendedName>
</protein>
<dbReference type="EMBL" id="LGVV01000027">
    <property type="protein sequence ID" value="KNX41273.1"/>
    <property type="molecule type" value="Genomic_DNA"/>
</dbReference>
<dbReference type="Gene3D" id="3.90.70.30">
    <property type="entry name" value="Phytochelatin synthase, N-terminal domain"/>
    <property type="match status" value="1"/>
</dbReference>
<dbReference type="GO" id="GO:0071513">
    <property type="term" value="C:phosphopantothenoylcysteine decarboxylase complex"/>
    <property type="evidence" value="ECO:0007669"/>
    <property type="project" value="TreeGrafter"/>
</dbReference>
<evidence type="ECO:0000259" key="4">
    <source>
        <dbReference type="PROSITE" id="PS51443"/>
    </source>
</evidence>
<dbReference type="GO" id="GO:0046872">
    <property type="term" value="F:metal ion binding"/>
    <property type="evidence" value="ECO:0007669"/>
    <property type="project" value="InterPro"/>
</dbReference>